<dbReference type="OrthoDB" id="9797528at2"/>
<keyword evidence="5" id="KW-1185">Reference proteome</keyword>
<proteinExistence type="inferred from homology"/>
<organism evidence="4 5">
    <name type="scientific">Actinocorallia herbida</name>
    <dbReference type="NCBI Taxonomy" id="58109"/>
    <lineage>
        <taxon>Bacteria</taxon>
        <taxon>Bacillati</taxon>
        <taxon>Actinomycetota</taxon>
        <taxon>Actinomycetes</taxon>
        <taxon>Streptosporangiales</taxon>
        <taxon>Thermomonosporaceae</taxon>
        <taxon>Actinocorallia</taxon>
    </lineage>
</organism>
<dbReference type="Proteomes" id="UP000272400">
    <property type="component" value="Unassembled WGS sequence"/>
</dbReference>
<comment type="similarity">
    <text evidence="1">Belongs to the PrpD family.</text>
</comment>
<dbReference type="InterPro" id="IPR042183">
    <property type="entry name" value="MmgE/PrpD_sf_1"/>
</dbReference>
<feature type="domain" description="MmgE/PrpD N-terminal" evidence="2">
    <location>
        <begin position="10"/>
        <end position="233"/>
    </location>
</feature>
<dbReference type="Pfam" id="PF19305">
    <property type="entry name" value="MmgE_PrpD_C"/>
    <property type="match status" value="1"/>
</dbReference>
<dbReference type="InterPro" id="IPR005656">
    <property type="entry name" value="MmgE_PrpD"/>
</dbReference>
<dbReference type="PANTHER" id="PTHR16943:SF8">
    <property type="entry name" value="2-METHYLCITRATE DEHYDRATASE"/>
    <property type="match status" value="1"/>
</dbReference>
<evidence type="ECO:0000313" key="5">
    <source>
        <dbReference type="Proteomes" id="UP000272400"/>
    </source>
</evidence>
<dbReference type="RefSeq" id="WP_123665668.1">
    <property type="nucleotide sequence ID" value="NZ_RJKE01000001.1"/>
</dbReference>
<dbReference type="SUPFAM" id="SSF103378">
    <property type="entry name" value="2-methylcitrate dehydratase PrpD"/>
    <property type="match status" value="1"/>
</dbReference>
<protein>
    <submittedName>
        <fullName evidence="4">2-methylcitrate dehydratase PrpD</fullName>
    </submittedName>
</protein>
<feature type="domain" description="MmgE/PrpD C-terminal" evidence="3">
    <location>
        <begin position="252"/>
        <end position="399"/>
    </location>
</feature>
<name>A0A3N1CY98_9ACTN</name>
<evidence type="ECO:0000256" key="1">
    <source>
        <dbReference type="ARBA" id="ARBA00006174"/>
    </source>
</evidence>
<dbReference type="GO" id="GO:0016829">
    <property type="term" value="F:lyase activity"/>
    <property type="evidence" value="ECO:0007669"/>
    <property type="project" value="InterPro"/>
</dbReference>
<evidence type="ECO:0000313" key="4">
    <source>
        <dbReference type="EMBL" id="ROO86251.1"/>
    </source>
</evidence>
<dbReference type="InterPro" id="IPR036148">
    <property type="entry name" value="MmgE/PrpD_sf"/>
</dbReference>
<dbReference type="AlphaFoldDB" id="A0A3N1CY98"/>
<sequence length="455" mass="47140">MTPIDRTLAFIGGLTWEDVPDSVRERVAWLFLDASVAAEQARGLEAARIAADFASAAYGGSASTCLYDGRKVSAPGAAWANGTLMNALDFDDGHPLAKGHPGAVVIPAALAVAEHVGADLTELVTAVVVGYEVGVRAAVQQHDRWPLFHSTGTWGTVAAAAAAARLLGLDAARTDSALGLAEYHSPTDLIMRAVAAPSMAKDAMGWGAQAGVAAALLAAEGFTAHRSEFLEGRAEDGLGSRWEILDVYVKPFPCCRWAHPALAAARSLLTGLGVPGLRAEDVARIEVRTFEAAAGLSRGVPRTSEEAQFNLPWPIACMLATGGFGLADVTTGLGDPDVAALMSRVEIVVDPALTARFPHVRRSEVTVTLTDGRTVASGETAAAGDADDPGWTSVVLAKLSAADRLRLVSRGLDPEPGSAALGGLGLADLRSALTYPLRGPAAQTPDDKETLHAHA</sequence>
<dbReference type="Gene3D" id="1.10.4100.10">
    <property type="entry name" value="2-methylcitrate dehydratase PrpD"/>
    <property type="match status" value="1"/>
</dbReference>
<evidence type="ECO:0000259" key="3">
    <source>
        <dbReference type="Pfam" id="PF19305"/>
    </source>
</evidence>
<dbReference type="InterPro" id="IPR045336">
    <property type="entry name" value="MmgE_PrpD_N"/>
</dbReference>
<dbReference type="Gene3D" id="3.30.1330.120">
    <property type="entry name" value="2-methylcitrate dehydratase PrpD"/>
    <property type="match status" value="1"/>
</dbReference>
<dbReference type="InterPro" id="IPR042188">
    <property type="entry name" value="MmgE/PrpD_sf_2"/>
</dbReference>
<gene>
    <name evidence="4" type="ORF">EDD29_3814</name>
</gene>
<dbReference type="PANTHER" id="PTHR16943">
    <property type="entry name" value="2-METHYLCITRATE DEHYDRATASE-RELATED"/>
    <property type="match status" value="1"/>
</dbReference>
<dbReference type="InterPro" id="IPR045337">
    <property type="entry name" value="MmgE_PrpD_C"/>
</dbReference>
<evidence type="ECO:0000259" key="2">
    <source>
        <dbReference type="Pfam" id="PF03972"/>
    </source>
</evidence>
<reference evidence="4 5" key="1">
    <citation type="submission" date="2018-11" db="EMBL/GenBank/DDBJ databases">
        <title>Sequencing the genomes of 1000 actinobacteria strains.</title>
        <authorList>
            <person name="Klenk H.-P."/>
        </authorList>
    </citation>
    <scope>NUCLEOTIDE SEQUENCE [LARGE SCALE GENOMIC DNA]</scope>
    <source>
        <strain evidence="4 5">DSM 44254</strain>
    </source>
</reference>
<comment type="caution">
    <text evidence="4">The sequence shown here is derived from an EMBL/GenBank/DDBJ whole genome shotgun (WGS) entry which is preliminary data.</text>
</comment>
<dbReference type="Pfam" id="PF03972">
    <property type="entry name" value="MmgE_PrpD_N"/>
    <property type="match status" value="1"/>
</dbReference>
<accession>A0A3N1CY98</accession>
<dbReference type="EMBL" id="RJKE01000001">
    <property type="protein sequence ID" value="ROO86251.1"/>
    <property type="molecule type" value="Genomic_DNA"/>
</dbReference>